<dbReference type="GO" id="GO:0046872">
    <property type="term" value="F:metal ion binding"/>
    <property type="evidence" value="ECO:0007669"/>
    <property type="project" value="UniProtKB-KW"/>
</dbReference>
<evidence type="ECO:0000256" key="7">
    <source>
        <dbReference type="ARBA" id="ARBA00025769"/>
    </source>
</evidence>
<keyword evidence="4" id="KW-0378">Hydrolase</keyword>
<evidence type="ECO:0000313" key="10">
    <source>
        <dbReference type="RefSeq" id="XP_023932628.1"/>
    </source>
</evidence>
<dbReference type="KEGG" id="lak:106177003"/>
<evidence type="ECO:0000256" key="3">
    <source>
        <dbReference type="ARBA" id="ARBA00022723"/>
    </source>
</evidence>
<dbReference type="Pfam" id="PF00929">
    <property type="entry name" value="RNase_T"/>
    <property type="match status" value="1"/>
</dbReference>
<dbReference type="OrthoDB" id="6056408at2759"/>
<accession>A0A2R2MR53</accession>
<dbReference type="GO" id="GO:0006308">
    <property type="term" value="P:DNA catabolic process"/>
    <property type="evidence" value="ECO:0007669"/>
    <property type="project" value="TreeGrafter"/>
</dbReference>
<dbReference type="PANTHER" id="PTHR13058:SF22">
    <property type="entry name" value="EXODEOXYRIBONUCLEASE III"/>
    <property type="match status" value="1"/>
</dbReference>
<dbReference type="GO" id="GO:0008296">
    <property type="term" value="F:3'-5'-DNA exonuclease activity"/>
    <property type="evidence" value="ECO:0007669"/>
    <property type="project" value="TreeGrafter"/>
</dbReference>
<dbReference type="GO" id="GO:0005737">
    <property type="term" value="C:cytoplasm"/>
    <property type="evidence" value="ECO:0007669"/>
    <property type="project" value="TreeGrafter"/>
</dbReference>
<dbReference type="InterPro" id="IPR057617">
    <property type="entry name" value="PML_C"/>
</dbReference>
<proteinExistence type="inferred from homology"/>
<name>A0A2R2MR53_LINAN</name>
<dbReference type="PANTHER" id="PTHR13058">
    <property type="entry name" value="THREE PRIME REPAIR EXONUCLEASE 1, 2"/>
    <property type="match status" value="1"/>
</dbReference>
<dbReference type="Pfam" id="PF20700">
    <property type="entry name" value="Mutator"/>
    <property type="match status" value="1"/>
</dbReference>
<sequence>MIHAGVGHSQLQSIFSTLNFPPLGHNIVKRSEREIGIAIEEVAQSSTDSATQEEMHLLNAANTAEPKLEVSVDGGWQTRGSGRNYGSLSGHCAMIGTKTGKVLSYSVRSKKCRFCNLSQNQMKRHDCRMNWEGSAKAMEADMVVEMVKNSSNTICSIIGDEDSTTIARVHREVDEGIQKISDTNHIKKILTNQLYSLQPNHKQLSSKIIKYIQKNFSYMCQQNQGDIESIKKGLVAIPCHCFGDHRHCSSSWCGHLKNPESHKFRSLPYGRPLNDPSLKAKLQQIFGHFNPEKLCNLKSTQANENLNNIIASKAPKSKYYSGSESLNFRVGAAVAQKNEGQSYVPEVNRRVGVSPGANTIALAKKLDSLKKKNKIKRSNRKAKLRRLQLKAIKYSKKSAQELREGTSYSTNIDIETDAPDTERIPPPLKQPTTKSVCLNNVPLVYFDLETTGLGTNAHITQIAAQGSMGKFNEYVIPKKCITAEASAITGIKVLGGQIYHHDQPVEALKIRAALQRFIQFLDQSNPVLLVGHNIRSFDSRVLCNAAKACGMLGALEKNVCSFFDTLPFFRQILPGRKSYRQEELVYDCLAVKYPAHVACEDVEILKKLVDSFTPCPETMAKHCFDVNFVKESLVALAAKKKNLETLGPIKNLVSKSMLEKIASSGLQLKHIKLAFDRNSHQGVADLLGEKMKNGKPRVTKSIKIISSVVSFFH</sequence>
<feature type="domain" description="Exonuclease" evidence="8">
    <location>
        <begin position="442"/>
        <end position="618"/>
    </location>
</feature>
<dbReference type="InterPro" id="IPR013520">
    <property type="entry name" value="Ribonucl_H"/>
</dbReference>
<evidence type="ECO:0000256" key="5">
    <source>
        <dbReference type="ARBA" id="ARBA00022839"/>
    </source>
</evidence>
<comment type="similarity">
    <text evidence="7">Belongs to the exonuclease superfamily. TREX family.</text>
</comment>
<dbReference type="InParanoid" id="A0A2R2MR53"/>
<dbReference type="InterPro" id="IPR012337">
    <property type="entry name" value="RNaseH-like_sf"/>
</dbReference>
<evidence type="ECO:0000313" key="9">
    <source>
        <dbReference type="Proteomes" id="UP000085678"/>
    </source>
</evidence>
<evidence type="ECO:0000256" key="6">
    <source>
        <dbReference type="ARBA" id="ARBA00022842"/>
    </source>
</evidence>
<evidence type="ECO:0000259" key="8">
    <source>
        <dbReference type="SMART" id="SM00479"/>
    </source>
</evidence>
<dbReference type="Gene3D" id="3.30.420.10">
    <property type="entry name" value="Ribonuclease H-like superfamily/Ribonuclease H"/>
    <property type="match status" value="1"/>
</dbReference>
<dbReference type="Pfam" id="PF25244">
    <property type="entry name" value="PML_C"/>
    <property type="match status" value="1"/>
</dbReference>
<dbReference type="InterPro" id="IPR040393">
    <property type="entry name" value="TREX1/2"/>
</dbReference>
<dbReference type="RefSeq" id="XP_023932628.1">
    <property type="nucleotide sequence ID" value="XM_024076860.1"/>
</dbReference>
<dbReference type="SMART" id="SM00479">
    <property type="entry name" value="EXOIII"/>
    <property type="match status" value="1"/>
</dbReference>
<dbReference type="GO" id="GO:0003676">
    <property type="term" value="F:nucleic acid binding"/>
    <property type="evidence" value="ECO:0007669"/>
    <property type="project" value="InterPro"/>
</dbReference>
<protein>
    <submittedName>
        <fullName evidence="10">Uncharacterized protein LOC106177003</fullName>
    </submittedName>
</protein>
<dbReference type="AlphaFoldDB" id="A0A2R2MR53"/>
<evidence type="ECO:0000256" key="2">
    <source>
        <dbReference type="ARBA" id="ARBA00022722"/>
    </source>
</evidence>
<gene>
    <name evidence="10" type="primary">LOC106177003</name>
</gene>
<organism evidence="9 10">
    <name type="scientific">Lingula anatina</name>
    <name type="common">Brachiopod</name>
    <name type="synonym">Lingula unguis</name>
    <dbReference type="NCBI Taxonomy" id="7574"/>
    <lineage>
        <taxon>Eukaryota</taxon>
        <taxon>Metazoa</taxon>
        <taxon>Spiralia</taxon>
        <taxon>Lophotrochozoa</taxon>
        <taxon>Brachiopoda</taxon>
        <taxon>Linguliformea</taxon>
        <taxon>Lingulata</taxon>
        <taxon>Lingulida</taxon>
        <taxon>Linguloidea</taxon>
        <taxon>Lingulidae</taxon>
        <taxon>Lingula</taxon>
    </lineage>
</organism>
<evidence type="ECO:0000256" key="4">
    <source>
        <dbReference type="ARBA" id="ARBA00022801"/>
    </source>
</evidence>
<dbReference type="InterPro" id="IPR049012">
    <property type="entry name" value="Mutator_transp_dom"/>
</dbReference>
<keyword evidence="5" id="KW-0269">Exonuclease</keyword>
<dbReference type="Proteomes" id="UP000085678">
    <property type="component" value="Unplaced"/>
</dbReference>
<keyword evidence="6" id="KW-0460">Magnesium</keyword>
<dbReference type="CDD" id="cd06127">
    <property type="entry name" value="DEDDh"/>
    <property type="match status" value="1"/>
</dbReference>
<keyword evidence="3" id="KW-0479">Metal-binding</keyword>
<comment type="cofactor">
    <cofactor evidence="1">
        <name>Mg(2+)</name>
        <dbReference type="ChEBI" id="CHEBI:18420"/>
    </cofactor>
</comment>
<reference evidence="10" key="1">
    <citation type="submission" date="2025-08" db="UniProtKB">
        <authorList>
            <consortium name="RefSeq"/>
        </authorList>
    </citation>
    <scope>IDENTIFICATION</scope>
    <source>
        <tissue evidence="10">Gonads</tissue>
    </source>
</reference>
<dbReference type="InterPro" id="IPR036397">
    <property type="entry name" value="RNaseH_sf"/>
</dbReference>
<dbReference type="GeneID" id="106177003"/>
<keyword evidence="2" id="KW-0540">Nuclease</keyword>
<evidence type="ECO:0000256" key="1">
    <source>
        <dbReference type="ARBA" id="ARBA00001946"/>
    </source>
</evidence>
<dbReference type="SUPFAM" id="SSF53098">
    <property type="entry name" value="Ribonuclease H-like"/>
    <property type="match status" value="1"/>
</dbReference>
<keyword evidence="9" id="KW-1185">Reference proteome</keyword>